<dbReference type="InterPro" id="IPR027417">
    <property type="entry name" value="P-loop_NTPase"/>
</dbReference>
<keyword evidence="2" id="KW-0547">Nucleotide-binding</keyword>
<feature type="domain" description="ABC transporter" evidence="4">
    <location>
        <begin position="2"/>
        <end position="234"/>
    </location>
</feature>
<dbReference type="GO" id="GO:0005524">
    <property type="term" value="F:ATP binding"/>
    <property type="evidence" value="ECO:0007669"/>
    <property type="project" value="UniProtKB-KW"/>
</dbReference>
<protein>
    <submittedName>
        <fullName evidence="5">ABC transporter ATP-binding protein</fullName>
    </submittedName>
</protein>
<dbReference type="RefSeq" id="WP_107493568.1">
    <property type="nucleotide sequence ID" value="NZ_PZKC01000007.1"/>
</dbReference>
<comment type="caution">
    <text evidence="5">The sequence shown here is derived from an EMBL/GenBank/DDBJ whole genome shotgun (WGS) entry which is preliminary data.</text>
</comment>
<proteinExistence type="predicted"/>
<sequence>MLRIRGLVHHYPRQPQPALAGIDLDVPGEGVFGLLGPNGAGKTTLISILAGLLDADAGGIDIDGESLAAYRRRHPAAIALVPQEHAFYPMLTVTENLRFFAGVLGLGRTEARARVAAASAATQLEGVAGQRAETLSGGLRRRLNLAIGLLGAPRLLLLDEPTVGVDPQSRAFLLDTIRGLAGDGRTVIYTSHYMDEVEALCSRVAIIDHGRVLAADTLAGLLHDDAGRLALRLAQPLPAALAARLAAQHPALHTHGCEVLLPALEPAALPALLTELAAAGCPAQAVDYGRQNLETLFMRLTRRSLRD</sequence>
<evidence type="ECO:0000256" key="1">
    <source>
        <dbReference type="ARBA" id="ARBA00022475"/>
    </source>
</evidence>
<gene>
    <name evidence="5" type="ORF">C8261_10025</name>
</gene>
<keyword evidence="1" id="KW-0472">Membrane</keyword>
<dbReference type="InterPro" id="IPR003593">
    <property type="entry name" value="AAA+_ATPase"/>
</dbReference>
<organism evidence="5 6">
    <name type="scientific">Pseudothauera lacus</name>
    <dbReference type="NCBI Taxonomy" id="2136175"/>
    <lineage>
        <taxon>Bacteria</taxon>
        <taxon>Pseudomonadati</taxon>
        <taxon>Pseudomonadota</taxon>
        <taxon>Betaproteobacteria</taxon>
        <taxon>Rhodocyclales</taxon>
        <taxon>Zoogloeaceae</taxon>
        <taxon>Pseudothauera</taxon>
    </lineage>
</organism>
<dbReference type="EMBL" id="PZKC01000007">
    <property type="protein sequence ID" value="PTD96248.1"/>
    <property type="molecule type" value="Genomic_DNA"/>
</dbReference>
<dbReference type="PANTHER" id="PTHR43582:SF2">
    <property type="entry name" value="LINEARMYCIN RESISTANCE ATP-BINDING PROTEIN LNRL"/>
    <property type="match status" value="1"/>
</dbReference>
<dbReference type="Pfam" id="PF00005">
    <property type="entry name" value="ABC_tran"/>
    <property type="match status" value="1"/>
</dbReference>
<dbReference type="Gene3D" id="3.40.50.300">
    <property type="entry name" value="P-loop containing nucleotide triphosphate hydrolases"/>
    <property type="match status" value="1"/>
</dbReference>
<evidence type="ECO:0000259" key="4">
    <source>
        <dbReference type="PROSITE" id="PS50893"/>
    </source>
</evidence>
<keyword evidence="1" id="KW-1003">Cell membrane</keyword>
<evidence type="ECO:0000256" key="2">
    <source>
        <dbReference type="ARBA" id="ARBA00022741"/>
    </source>
</evidence>
<accession>A0A2T4IER2</accession>
<evidence type="ECO:0000256" key="3">
    <source>
        <dbReference type="ARBA" id="ARBA00022840"/>
    </source>
</evidence>
<keyword evidence="3 5" id="KW-0067">ATP-binding</keyword>
<keyword evidence="6" id="KW-1185">Reference proteome</keyword>
<dbReference type="AlphaFoldDB" id="A0A2T4IER2"/>
<dbReference type="SMART" id="SM00382">
    <property type="entry name" value="AAA"/>
    <property type="match status" value="1"/>
</dbReference>
<name>A0A2T4IER2_9RHOO</name>
<evidence type="ECO:0000313" key="6">
    <source>
        <dbReference type="Proteomes" id="UP000241193"/>
    </source>
</evidence>
<reference evidence="5 6" key="1">
    <citation type="submission" date="2018-03" db="EMBL/GenBank/DDBJ databases">
        <authorList>
            <person name="Keele B.F."/>
        </authorList>
    </citation>
    <scope>NUCLEOTIDE SEQUENCE [LARGE SCALE GENOMIC DNA]</scope>
    <source>
        <strain evidence="5 6">D20</strain>
    </source>
</reference>
<dbReference type="PANTHER" id="PTHR43582">
    <property type="entry name" value="LINEARMYCIN RESISTANCE ATP-BINDING PROTEIN LNRL"/>
    <property type="match status" value="1"/>
</dbReference>
<dbReference type="Proteomes" id="UP000241193">
    <property type="component" value="Unassembled WGS sequence"/>
</dbReference>
<reference evidence="5 6" key="2">
    <citation type="submission" date="2018-04" db="EMBL/GenBank/DDBJ databases">
        <title>Thauera lacus sp. nov., isolated from an saline lake in Inner Mongolia, China.</title>
        <authorList>
            <person name="Liang Q.-Y."/>
        </authorList>
    </citation>
    <scope>NUCLEOTIDE SEQUENCE [LARGE SCALE GENOMIC DNA]</scope>
    <source>
        <strain evidence="5 6">D20</strain>
    </source>
</reference>
<dbReference type="GO" id="GO:0016887">
    <property type="term" value="F:ATP hydrolysis activity"/>
    <property type="evidence" value="ECO:0007669"/>
    <property type="project" value="InterPro"/>
</dbReference>
<dbReference type="SUPFAM" id="SSF52540">
    <property type="entry name" value="P-loop containing nucleoside triphosphate hydrolases"/>
    <property type="match status" value="1"/>
</dbReference>
<dbReference type="PROSITE" id="PS50893">
    <property type="entry name" value="ABC_TRANSPORTER_2"/>
    <property type="match status" value="1"/>
</dbReference>
<dbReference type="InterPro" id="IPR003439">
    <property type="entry name" value="ABC_transporter-like_ATP-bd"/>
</dbReference>
<dbReference type="OrthoDB" id="9804819at2"/>
<evidence type="ECO:0000313" key="5">
    <source>
        <dbReference type="EMBL" id="PTD96248.1"/>
    </source>
</evidence>